<feature type="domain" description="AMP-binding enzyme C-terminal" evidence="6">
    <location>
        <begin position="659"/>
        <end position="735"/>
    </location>
</feature>
<dbReference type="PANTHER" id="PTHR43107">
    <property type="entry name" value="LONG-CHAIN FATTY ACID TRANSPORT PROTEIN"/>
    <property type="match status" value="1"/>
</dbReference>
<reference evidence="7" key="1">
    <citation type="submission" date="2023-07" db="EMBL/GenBank/DDBJ databases">
        <title>Black Yeasts Isolated from many extreme environments.</title>
        <authorList>
            <person name="Coleine C."/>
            <person name="Stajich J.E."/>
            <person name="Selbmann L."/>
        </authorList>
    </citation>
    <scope>NUCLEOTIDE SEQUENCE</scope>
    <source>
        <strain evidence="7">CCFEE 5485</strain>
    </source>
</reference>
<proteinExistence type="inferred from homology"/>
<sequence length="788" mass="86879">MFKDDVEAQKFLREEKKVWGATEKLSGLVGKAGGFDAIYYVGGHRRECLLGHFLGLLLTRSPCAMFDLATDESSIKLVREFYEAGKVTSAVCHGPAAFVDVKLSDDKYIVSGQTVTGFCNDEEDSINLSSAMPFMLETVLKERGARSHLCQGGAELGSQSRVPVTAAIAGVSAVAAYLDAKFHISHDLKAGSLNNAAAEALNFVTEKYLQKRLTIYHLIEDNALGPKASNLFLEFEGRSWTYKQFYDDVQRVGNWLINDLGVQSGERVAIDGSNSAEYLMLWFALEAVGACIAFINCNLTGDPLVHSVKLCKSRYIIADRDVRHLVDPCSAQFAEYKIKPVYYDEACFGSLASAGRIPPDRTAELLPTDLASLIYTSGTTGLPKGVMITAGRHVNTARSISTYLKLKPNEKFYTCLPLYHAAAQSLCLTPSIFAGSAIRLGRKFSHKTFWPEVCESGANRLQYVGELCRYLVNAPVHPLERAHNLHEAWGNGLRPDVWETFRTRFAIPVIHELYAATDGLGAMFNRNRGGFSSAAIGIRGSIWHWRNGRNEVRGRIDADTEDLVRDSNGFVVMARTGEAGEVLHRVDPAMAEAVFKGYFANESASEKRWLRDIFETGDLFFRSGDVMRVDAEGRVYFVDRLGDTFRWKSENVSTNEVSDTLGSFDQIAECSVYGVAVPGADGRCGCATIVPASSTSPDNMDFARLTAHVSSRLPRYAVPVFLRIAPELAYTGTFKIQKGQAKREGVNPDLIEQAGSKDVVYWLPPSGSCYVPFKRKDWEALEAGDVKL</sequence>
<dbReference type="GO" id="GO:0005777">
    <property type="term" value="C:peroxisome"/>
    <property type="evidence" value="ECO:0007669"/>
    <property type="project" value="TreeGrafter"/>
</dbReference>
<comment type="caution">
    <text evidence="7">The sequence shown here is derived from an EMBL/GenBank/DDBJ whole genome shotgun (WGS) entry which is preliminary data.</text>
</comment>
<dbReference type="Pfam" id="PF13193">
    <property type="entry name" value="AMP-binding_C"/>
    <property type="match status" value="1"/>
</dbReference>
<evidence type="ECO:0000313" key="7">
    <source>
        <dbReference type="EMBL" id="KAK3677605.1"/>
    </source>
</evidence>
<accession>A0AAE0WT32</accession>
<keyword evidence="2" id="KW-0436">Ligase</keyword>
<evidence type="ECO:0000313" key="8">
    <source>
        <dbReference type="Proteomes" id="UP001274830"/>
    </source>
</evidence>
<feature type="domain" description="AMP-dependent synthetase/ligase" evidence="5">
    <location>
        <begin position="232"/>
        <end position="599"/>
    </location>
</feature>
<dbReference type="InterPro" id="IPR042099">
    <property type="entry name" value="ANL_N_sf"/>
</dbReference>
<keyword evidence="8" id="KW-1185">Reference proteome</keyword>
<dbReference type="Gene3D" id="3.40.50.880">
    <property type="match status" value="1"/>
</dbReference>
<dbReference type="SUPFAM" id="SSF56801">
    <property type="entry name" value="Acetyl-CoA synthetase-like"/>
    <property type="match status" value="1"/>
</dbReference>
<dbReference type="InterPro" id="IPR045851">
    <property type="entry name" value="AMP-bd_C_sf"/>
</dbReference>
<dbReference type="Gene3D" id="3.40.50.12780">
    <property type="entry name" value="N-terminal domain of ligase-like"/>
    <property type="match status" value="1"/>
</dbReference>
<dbReference type="GO" id="GO:0005324">
    <property type="term" value="F:long-chain fatty acid transmembrane transporter activity"/>
    <property type="evidence" value="ECO:0007669"/>
    <property type="project" value="TreeGrafter"/>
</dbReference>
<keyword evidence="4" id="KW-0067">ATP-binding</keyword>
<keyword evidence="3" id="KW-0547">Nucleotide-binding</keyword>
<protein>
    <recommendedName>
        <fullName evidence="9">Fatty acid transporter protein</fullName>
    </recommendedName>
</protein>
<dbReference type="Pfam" id="PF00501">
    <property type="entry name" value="AMP-binding"/>
    <property type="match status" value="1"/>
</dbReference>
<comment type="similarity">
    <text evidence="1">Belongs to the ATP-dependent AMP-binding enzyme family.</text>
</comment>
<dbReference type="Gene3D" id="3.30.300.30">
    <property type="match status" value="1"/>
</dbReference>
<dbReference type="GO" id="GO:0009898">
    <property type="term" value="C:cytoplasmic side of plasma membrane"/>
    <property type="evidence" value="ECO:0007669"/>
    <property type="project" value="TreeGrafter"/>
</dbReference>
<dbReference type="InterPro" id="IPR025110">
    <property type="entry name" value="AMP-bd_C"/>
</dbReference>
<dbReference type="GO" id="GO:0004467">
    <property type="term" value="F:long-chain fatty acid-CoA ligase activity"/>
    <property type="evidence" value="ECO:0007669"/>
    <property type="project" value="TreeGrafter"/>
</dbReference>
<evidence type="ECO:0000259" key="5">
    <source>
        <dbReference type="Pfam" id="PF00501"/>
    </source>
</evidence>
<dbReference type="PROSITE" id="PS00455">
    <property type="entry name" value="AMP_BINDING"/>
    <property type="match status" value="1"/>
</dbReference>
<gene>
    <name evidence="7" type="ORF">LTR78_002455</name>
</gene>
<evidence type="ECO:0000256" key="3">
    <source>
        <dbReference type="ARBA" id="ARBA00022741"/>
    </source>
</evidence>
<organism evidence="7 8">
    <name type="scientific">Recurvomyces mirabilis</name>
    <dbReference type="NCBI Taxonomy" id="574656"/>
    <lineage>
        <taxon>Eukaryota</taxon>
        <taxon>Fungi</taxon>
        <taxon>Dikarya</taxon>
        <taxon>Ascomycota</taxon>
        <taxon>Pezizomycotina</taxon>
        <taxon>Dothideomycetes</taxon>
        <taxon>Dothideomycetidae</taxon>
        <taxon>Mycosphaerellales</taxon>
        <taxon>Teratosphaeriaceae</taxon>
        <taxon>Recurvomyces</taxon>
    </lineage>
</organism>
<evidence type="ECO:0000256" key="4">
    <source>
        <dbReference type="ARBA" id="ARBA00022840"/>
    </source>
</evidence>
<dbReference type="AlphaFoldDB" id="A0AAE0WT32"/>
<dbReference type="Proteomes" id="UP001274830">
    <property type="component" value="Unassembled WGS sequence"/>
</dbReference>
<dbReference type="EMBL" id="JAUTXT010000006">
    <property type="protein sequence ID" value="KAK3677605.1"/>
    <property type="molecule type" value="Genomic_DNA"/>
</dbReference>
<dbReference type="InterPro" id="IPR029062">
    <property type="entry name" value="Class_I_gatase-like"/>
</dbReference>
<dbReference type="PANTHER" id="PTHR43107:SF15">
    <property type="entry name" value="FATTY ACID TRANSPORT PROTEIN 3, ISOFORM A"/>
    <property type="match status" value="1"/>
</dbReference>
<dbReference type="GO" id="GO:0005524">
    <property type="term" value="F:ATP binding"/>
    <property type="evidence" value="ECO:0007669"/>
    <property type="project" value="UniProtKB-KW"/>
</dbReference>
<evidence type="ECO:0000259" key="6">
    <source>
        <dbReference type="Pfam" id="PF13193"/>
    </source>
</evidence>
<dbReference type="FunFam" id="3.30.300.30:FF:000002">
    <property type="entry name" value="Long-chain fatty acid transport protein 1"/>
    <property type="match status" value="1"/>
</dbReference>
<dbReference type="GO" id="GO:0005811">
    <property type="term" value="C:lipid droplet"/>
    <property type="evidence" value="ECO:0007669"/>
    <property type="project" value="TreeGrafter"/>
</dbReference>
<evidence type="ECO:0000256" key="1">
    <source>
        <dbReference type="ARBA" id="ARBA00006432"/>
    </source>
</evidence>
<dbReference type="InterPro" id="IPR000873">
    <property type="entry name" value="AMP-dep_synth/lig_dom"/>
</dbReference>
<dbReference type="SUPFAM" id="SSF52317">
    <property type="entry name" value="Class I glutamine amidotransferase-like"/>
    <property type="match status" value="1"/>
</dbReference>
<dbReference type="InterPro" id="IPR020845">
    <property type="entry name" value="AMP-binding_CS"/>
</dbReference>
<evidence type="ECO:0008006" key="9">
    <source>
        <dbReference type="Google" id="ProtNLM"/>
    </source>
</evidence>
<evidence type="ECO:0000256" key="2">
    <source>
        <dbReference type="ARBA" id="ARBA00022598"/>
    </source>
</evidence>
<name>A0AAE0WT32_9PEZI</name>
<dbReference type="GO" id="GO:0044539">
    <property type="term" value="P:long-chain fatty acid import into cell"/>
    <property type="evidence" value="ECO:0007669"/>
    <property type="project" value="TreeGrafter"/>
</dbReference>